<dbReference type="Gene3D" id="1.10.287.470">
    <property type="entry name" value="Helix hairpin bin"/>
    <property type="match status" value="1"/>
</dbReference>
<dbReference type="InterPro" id="IPR058637">
    <property type="entry name" value="YknX-like_C"/>
</dbReference>
<dbReference type="Gene3D" id="2.40.420.20">
    <property type="match status" value="1"/>
</dbReference>
<dbReference type="Pfam" id="PF25944">
    <property type="entry name" value="Beta-barrel_RND"/>
    <property type="match status" value="1"/>
</dbReference>
<dbReference type="InterPro" id="IPR058624">
    <property type="entry name" value="MdtA-like_HH"/>
</dbReference>
<dbReference type="PANTHER" id="PTHR30469:SF36">
    <property type="entry name" value="BLL3903 PROTEIN"/>
    <property type="match status" value="1"/>
</dbReference>
<feature type="domain" description="Multidrug resistance protein MdtA-like barrel-sandwich hybrid" evidence="8">
    <location>
        <begin position="114"/>
        <end position="244"/>
    </location>
</feature>
<evidence type="ECO:0000259" key="7">
    <source>
        <dbReference type="Pfam" id="PF25876"/>
    </source>
</evidence>
<dbReference type="EMBL" id="JAAMAY010000014">
    <property type="protein sequence ID" value="NTC28465.1"/>
    <property type="molecule type" value="Genomic_DNA"/>
</dbReference>
<evidence type="ECO:0000256" key="4">
    <source>
        <dbReference type="ARBA" id="ARBA00022519"/>
    </source>
</evidence>
<feature type="compositionally biased region" description="Low complexity" evidence="6">
    <location>
        <begin position="60"/>
        <end position="70"/>
    </location>
</feature>
<gene>
    <name evidence="11" type="ORF">G6M46_09875</name>
</gene>
<dbReference type="Gene3D" id="2.40.50.100">
    <property type="match status" value="1"/>
</dbReference>
<evidence type="ECO:0000256" key="5">
    <source>
        <dbReference type="ARBA" id="ARBA00023136"/>
    </source>
</evidence>
<evidence type="ECO:0000313" key="11">
    <source>
        <dbReference type="EMBL" id="NTC28465.1"/>
    </source>
</evidence>
<evidence type="ECO:0000259" key="9">
    <source>
        <dbReference type="Pfam" id="PF25944"/>
    </source>
</evidence>
<comment type="subcellular location">
    <subcellularLocation>
        <location evidence="1">Cell membrane</location>
    </subcellularLocation>
</comment>
<dbReference type="InterPro" id="IPR058626">
    <property type="entry name" value="MdtA-like_b-barrel"/>
</dbReference>
<evidence type="ECO:0000313" key="12">
    <source>
        <dbReference type="Proteomes" id="UP000702952"/>
    </source>
</evidence>
<dbReference type="GO" id="GO:0015562">
    <property type="term" value="F:efflux transmembrane transporter activity"/>
    <property type="evidence" value="ECO:0007669"/>
    <property type="project" value="TreeGrafter"/>
</dbReference>
<evidence type="ECO:0000259" key="8">
    <source>
        <dbReference type="Pfam" id="PF25917"/>
    </source>
</evidence>
<evidence type="ECO:0000256" key="1">
    <source>
        <dbReference type="ARBA" id="ARBA00004236"/>
    </source>
</evidence>
<dbReference type="RefSeq" id="WP_065659512.1">
    <property type="nucleotide sequence ID" value="NZ_CP123839.1"/>
</dbReference>
<feature type="domain" description="Multidrug resistance protein MdtA-like beta-barrel" evidence="9">
    <location>
        <begin position="253"/>
        <end position="330"/>
    </location>
</feature>
<accession>A0AA44J860</accession>
<dbReference type="Pfam" id="PF25917">
    <property type="entry name" value="BSH_RND"/>
    <property type="match status" value="1"/>
</dbReference>
<keyword evidence="3" id="KW-1003">Cell membrane</keyword>
<feature type="region of interest" description="Disordered" evidence="6">
    <location>
        <begin position="44"/>
        <end position="85"/>
    </location>
</feature>
<dbReference type="InterPro" id="IPR006143">
    <property type="entry name" value="RND_pump_MFP"/>
</dbReference>
<dbReference type="NCBIfam" id="TIGR01730">
    <property type="entry name" value="RND_mfp"/>
    <property type="match status" value="1"/>
</dbReference>
<organism evidence="11 12">
    <name type="scientific">Agrobacterium tumefaciens</name>
    <dbReference type="NCBI Taxonomy" id="358"/>
    <lineage>
        <taxon>Bacteria</taxon>
        <taxon>Pseudomonadati</taxon>
        <taxon>Pseudomonadota</taxon>
        <taxon>Alphaproteobacteria</taxon>
        <taxon>Hyphomicrobiales</taxon>
        <taxon>Rhizobiaceae</taxon>
        <taxon>Rhizobium/Agrobacterium group</taxon>
        <taxon>Agrobacterium</taxon>
        <taxon>Agrobacterium tumefaciens complex</taxon>
    </lineage>
</organism>
<keyword evidence="5" id="KW-0472">Membrane</keyword>
<feature type="domain" description="YknX-like C-terminal permuted SH3-like" evidence="10">
    <location>
        <begin position="340"/>
        <end position="406"/>
    </location>
</feature>
<dbReference type="Proteomes" id="UP000702952">
    <property type="component" value="Unassembled WGS sequence"/>
</dbReference>
<comment type="similarity">
    <text evidence="2">Belongs to the membrane fusion protein (MFP) (TC 8.A.1) family.</text>
</comment>
<dbReference type="InterPro" id="IPR058625">
    <property type="entry name" value="MdtA-like_BSH"/>
</dbReference>
<name>A0AA44J860_AGRTU</name>
<keyword evidence="4" id="KW-0997">Cell inner membrane</keyword>
<sequence length="433" mass="45704">MKRFWTALSVLAIAAAGAWYFKDRLPLDQIPYLKQFASVSPHAETATADGSAGKKGHTSQNGQAGQQTGQRQGGGRRNGGPPTVSTIAVNKATLPMDATATGWAVAADITNIAPLQAGLVTEISAKDGQHIKAGDLILKMDDRIARAAVDKDKANIAADQATLEQTEAAFQRAANLVKQSAESQQVLDQARAARDSAAAKIDADKATLASDQVTLEHMEIRAPFDGRLGDVTVSPGAYLSAGINIVTITKYDPISVSFRLSQRYLPQLREGVQKYTAVDVDLAATGGEPMSGMLRFYDNVVDQTSGTVLAKAEFKNDRGLLWPGQSVNVTAHFVSDAEMIVVPTVAVRPGPKGNFVYTVDDNHRVHMTTVEVARSNGDMTAIASGLTGGEHVIIEGQSGLADGQQVVEQFSDKGGAAANLAANISQQEQVGNP</sequence>
<dbReference type="Pfam" id="PF25876">
    <property type="entry name" value="HH_MFP_RND"/>
    <property type="match status" value="1"/>
</dbReference>
<reference evidence="11" key="1">
    <citation type="journal article" date="2020" name="Science">
        <title>Unexpected conservation and global transmission of agrobacterial virulence plasmids.</title>
        <authorList>
            <person name="Weisberg A.J."/>
            <person name="Davis E.W. 2nd"/>
            <person name="Tabima J."/>
            <person name="Belcher M.S."/>
            <person name="Miller M."/>
            <person name="Kuo C.H."/>
            <person name="Loper J.E."/>
            <person name="Grunwald N.J."/>
            <person name="Putnam M.L."/>
            <person name="Chang J.H."/>
        </authorList>
    </citation>
    <scope>NUCLEOTIDE SEQUENCE</scope>
    <source>
        <strain evidence="11">17-1853-1a</strain>
    </source>
</reference>
<dbReference type="Pfam" id="PF25989">
    <property type="entry name" value="YknX_C"/>
    <property type="match status" value="1"/>
</dbReference>
<dbReference type="Gene3D" id="2.40.30.170">
    <property type="match status" value="1"/>
</dbReference>
<evidence type="ECO:0000259" key="10">
    <source>
        <dbReference type="Pfam" id="PF25989"/>
    </source>
</evidence>
<feature type="domain" description="Multidrug resistance protein MdtA-like alpha-helical hairpin" evidence="7">
    <location>
        <begin position="151"/>
        <end position="216"/>
    </location>
</feature>
<evidence type="ECO:0000256" key="6">
    <source>
        <dbReference type="SAM" id="MobiDB-lite"/>
    </source>
</evidence>
<proteinExistence type="inferred from homology"/>
<comment type="caution">
    <text evidence="11">The sequence shown here is derived from an EMBL/GenBank/DDBJ whole genome shotgun (WGS) entry which is preliminary data.</text>
</comment>
<dbReference type="SUPFAM" id="SSF111369">
    <property type="entry name" value="HlyD-like secretion proteins"/>
    <property type="match status" value="1"/>
</dbReference>
<evidence type="ECO:0000256" key="2">
    <source>
        <dbReference type="ARBA" id="ARBA00009477"/>
    </source>
</evidence>
<evidence type="ECO:0000256" key="3">
    <source>
        <dbReference type="ARBA" id="ARBA00022475"/>
    </source>
</evidence>
<dbReference type="AlphaFoldDB" id="A0AA44J860"/>
<dbReference type="PANTHER" id="PTHR30469">
    <property type="entry name" value="MULTIDRUG RESISTANCE PROTEIN MDTA"/>
    <property type="match status" value="1"/>
</dbReference>
<dbReference type="GO" id="GO:1990281">
    <property type="term" value="C:efflux pump complex"/>
    <property type="evidence" value="ECO:0007669"/>
    <property type="project" value="TreeGrafter"/>
</dbReference>
<protein>
    <submittedName>
        <fullName evidence="11">Efflux RND transporter periplasmic adaptor subunit</fullName>
    </submittedName>
</protein>